<dbReference type="GO" id="GO:0042277">
    <property type="term" value="F:peptide binding"/>
    <property type="evidence" value="ECO:0007669"/>
    <property type="project" value="TreeGrafter"/>
</dbReference>
<keyword evidence="7" id="KW-0297">G-protein coupled receptor</keyword>
<evidence type="ECO:0000259" key="9">
    <source>
        <dbReference type="PROSITE" id="PS50262"/>
    </source>
</evidence>
<proteinExistence type="inferred from homology"/>
<dbReference type="InterPro" id="IPR000276">
    <property type="entry name" value="GPCR_Rhodpsn"/>
</dbReference>
<keyword evidence="11" id="KW-1185">Reference proteome</keyword>
<dbReference type="GO" id="GO:0004930">
    <property type="term" value="F:G protein-coupled receptor activity"/>
    <property type="evidence" value="ECO:0007669"/>
    <property type="project" value="UniProtKB-KW"/>
</dbReference>
<feature type="transmembrane region" description="Helical" evidence="8">
    <location>
        <begin position="203"/>
        <end position="226"/>
    </location>
</feature>
<evidence type="ECO:0000313" key="11">
    <source>
        <dbReference type="Proteomes" id="UP001295444"/>
    </source>
</evidence>
<dbReference type="PROSITE" id="PS50262">
    <property type="entry name" value="G_PROTEIN_RECEP_F1_2"/>
    <property type="match status" value="1"/>
</dbReference>
<keyword evidence="4 8" id="KW-1133">Transmembrane helix</keyword>
<feature type="transmembrane region" description="Helical" evidence="8">
    <location>
        <begin position="283"/>
        <end position="300"/>
    </location>
</feature>
<dbReference type="SUPFAM" id="SSF81321">
    <property type="entry name" value="Family A G protein-coupled receptor-like"/>
    <property type="match status" value="1"/>
</dbReference>
<evidence type="ECO:0000313" key="10">
    <source>
        <dbReference type="EMBL" id="CAH2297048.1"/>
    </source>
</evidence>
<keyword evidence="6 7" id="KW-0675">Receptor</keyword>
<dbReference type="InterPro" id="IPR017452">
    <property type="entry name" value="GPCR_Rhodpsn_7TM"/>
</dbReference>
<feature type="transmembrane region" description="Helical" evidence="8">
    <location>
        <begin position="80"/>
        <end position="104"/>
    </location>
</feature>
<dbReference type="PANTHER" id="PTHR24241:SF83">
    <property type="entry name" value="G-PROTEIN COUPLED RECEPTOR 150-RELATED"/>
    <property type="match status" value="1"/>
</dbReference>
<dbReference type="GO" id="GO:0005886">
    <property type="term" value="C:plasma membrane"/>
    <property type="evidence" value="ECO:0007669"/>
    <property type="project" value="UniProtKB-SubCell"/>
</dbReference>
<reference evidence="10" key="1">
    <citation type="submission" date="2022-03" db="EMBL/GenBank/DDBJ databases">
        <authorList>
            <person name="Alioto T."/>
            <person name="Alioto T."/>
            <person name="Gomez Garrido J."/>
        </authorList>
    </citation>
    <scope>NUCLEOTIDE SEQUENCE</scope>
</reference>
<comment type="similarity">
    <text evidence="7">Belongs to the G-protein coupled receptor 1 family.</text>
</comment>
<dbReference type="AlphaFoldDB" id="A0AAD1SC12"/>
<keyword evidence="7" id="KW-0807">Transducer</keyword>
<dbReference type="Gene3D" id="1.20.1070.10">
    <property type="entry name" value="Rhodopsin 7-helix transmembrane proteins"/>
    <property type="match status" value="1"/>
</dbReference>
<evidence type="ECO:0000256" key="6">
    <source>
        <dbReference type="ARBA" id="ARBA00023170"/>
    </source>
</evidence>
<organism evidence="10 11">
    <name type="scientific">Pelobates cultripes</name>
    <name type="common">Western spadefoot toad</name>
    <dbReference type="NCBI Taxonomy" id="61616"/>
    <lineage>
        <taxon>Eukaryota</taxon>
        <taxon>Metazoa</taxon>
        <taxon>Chordata</taxon>
        <taxon>Craniata</taxon>
        <taxon>Vertebrata</taxon>
        <taxon>Euteleostomi</taxon>
        <taxon>Amphibia</taxon>
        <taxon>Batrachia</taxon>
        <taxon>Anura</taxon>
        <taxon>Pelobatoidea</taxon>
        <taxon>Pelobatidae</taxon>
        <taxon>Pelobates</taxon>
    </lineage>
</organism>
<dbReference type="Proteomes" id="UP001295444">
    <property type="component" value="Chromosome 05"/>
</dbReference>
<dbReference type="PROSITE" id="PS00237">
    <property type="entry name" value="G_PROTEIN_RECEP_F1_1"/>
    <property type="match status" value="1"/>
</dbReference>
<feature type="transmembrane region" description="Helical" evidence="8">
    <location>
        <begin position="124"/>
        <end position="142"/>
    </location>
</feature>
<evidence type="ECO:0000256" key="1">
    <source>
        <dbReference type="ARBA" id="ARBA00004651"/>
    </source>
</evidence>
<keyword evidence="5 8" id="KW-0472">Membrane</keyword>
<evidence type="ECO:0000256" key="3">
    <source>
        <dbReference type="ARBA" id="ARBA00022692"/>
    </source>
</evidence>
<accession>A0AAD1SC12</accession>
<protein>
    <submittedName>
        <fullName evidence="10">Probable G- coupled receptor 150</fullName>
    </submittedName>
</protein>
<feature type="transmembrane region" description="Helical" evidence="8">
    <location>
        <begin position="163"/>
        <end position="183"/>
    </location>
</feature>
<sequence length="421" mass="47396">MEDLFYGNLLVNLSNDTQFNSNTSVGLNSSSSDQAQALGAPKYNRPLRIIIMTIIFVVALVGNTVVLYKICCGKDKKRKINFLITHLALADLYVSVVTLLSQIIWELLEDEWLLGDVACRIFKVVQVSGLIASSNIIAIVALERHDVIMNPLSTPLPTRYFAAIGWLLSVLLAIPQAFVFKLTTVEQGHRCQNVFGQLPRWHFQAYIIYNSVNVFFLPFCILMVTYSRILWVIWRKGNESQHPKDLKGDGGLLNNRAQATKRPMRLVAINSCIPRAKVKTLKMTLVIIILFIVCELPYFVVEMKVAFGTITGLDEQVMAVLGIFVVTNSAVNPYVYLFFRTNNVLLSRLEKKVCFACCLEEYREMTFPRDFFPLGAPTPRREPFSTTTTTEVEATTLLQRSFLQTSGSTGKETSSMLVSCM</sequence>
<feature type="domain" description="G-protein coupled receptors family 1 profile" evidence="9">
    <location>
        <begin position="62"/>
        <end position="336"/>
    </location>
</feature>
<dbReference type="Pfam" id="PF00001">
    <property type="entry name" value="7tm_1"/>
    <property type="match status" value="1"/>
</dbReference>
<evidence type="ECO:0000256" key="5">
    <source>
        <dbReference type="ARBA" id="ARBA00023136"/>
    </source>
</evidence>
<evidence type="ECO:0000256" key="4">
    <source>
        <dbReference type="ARBA" id="ARBA00022989"/>
    </source>
</evidence>
<gene>
    <name evidence="10" type="ORF">PECUL_23A033146</name>
</gene>
<dbReference type="EMBL" id="OW240916">
    <property type="protein sequence ID" value="CAH2297048.1"/>
    <property type="molecule type" value="Genomic_DNA"/>
</dbReference>
<name>A0AAD1SC12_PELCU</name>
<comment type="subcellular location">
    <subcellularLocation>
        <location evidence="1">Cell membrane</location>
        <topology evidence="1">Multi-pass membrane protein</topology>
    </subcellularLocation>
</comment>
<evidence type="ECO:0000256" key="8">
    <source>
        <dbReference type="SAM" id="Phobius"/>
    </source>
</evidence>
<dbReference type="GO" id="GO:0032870">
    <property type="term" value="P:cellular response to hormone stimulus"/>
    <property type="evidence" value="ECO:0007669"/>
    <property type="project" value="TreeGrafter"/>
</dbReference>
<keyword evidence="3 7" id="KW-0812">Transmembrane</keyword>
<feature type="transmembrane region" description="Helical" evidence="8">
    <location>
        <begin position="49"/>
        <end position="68"/>
    </location>
</feature>
<dbReference type="PANTHER" id="PTHR24241">
    <property type="entry name" value="NEUROPEPTIDE RECEPTOR-RELATED G-PROTEIN COUPLED RECEPTOR"/>
    <property type="match status" value="1"/>
</dbReference>
<dbReference type="PRINTS" id="PR00237">
    <property type="entry name" value="GPCRRHODOPSN"/>
</dbReference>
<dbReference type="FunFam" id="1.20.1070.10:FF:000458">
    <property type="entry name" value="G protein-coupled receptor 150"/>
    <property type="match status" value="1"/>
</dbReference>
<feature type="transmembrane region" description="Helical" evidence="8">
    <location>
        <begin position="320"/>
        <end position="339"/>
    </location>
</feature>
<keyword evidence="2" id="KW-1003">Cell membrane</keyword>
<evidence type="ECO:0000256" key="7">
    <source>
        <dbReference type="RuleBase" id="RU000688"/>
    </source>
</evidence>
<evidence type="ECO:0000256" key="2">
    <source>
        <dbReference type="ARBA" id="ARBA00022475"/>
    </source>
</evidence>